<dbReference type="Gene3D" id="2.120.10.80">
    <property type="entry name" value="Kelch-type beta propeller"/>
    <property type="match status" value="1"/>
</dbReference>
<evidence type="ECO:0000313" key="6">
    <source>
        <dbReference type="EMBL" id="KAF2651405.1"/>
    </source>
</evidence>
<feature type="chain" id="PRO_5025538056" description="Galactose oxidase" evidence="5">
    <location>
        <begin position="22"/>
        <end position="619"/>
    </location>
</feature>
<dbReference type="Proteomes" id="UP000799324">
    <property type="component" value="Unassembled WGS sequence"/>
</dbReference>
<keyword evidence="2" id="KW-0408">Iron</keyword>
<sequence>MSRTRTLLLLTFFTFCGLSVQEDPLKDFCRLFGHQTAVVDRQLYIDGGYVNWSPVSDSSINYTSTWLRNGHLDTENEGFPQESLLTKNATVPSVAGGILWPDTANKILYSYGGEYGNGQPEDYKMWYYDIVYNTWNVSNSTETDIQRAAWGAGATAQDRALGFYYGGWLNNKSVPYYASETALSTLLIYDMLADTFRNETGPDDIPRAEGAMVYLPTGAGMLVYFGGIQQPYGNSTIEGANMTDIHMYSIFDNKWYTEKATGDVPDPRRRFCAGVAWSDDRSSYNIYIFGGASVGDGVGFGDVYVLSLPSYRWIKFWPTDADNNFDPTGTHHSLTCDVVNSQMIIMGGQFTQKTACDAPAMYGQHGLDLGKSNPSQAKWATFNPSLTTYQVPAEITSTIGGSGAGGATALSPSPTWANEGMPAYFSEPYTPSTRAATRALTVQTSNPTSSSPGTSSGKSNNGAIIGGAVGGSLGALALVGLIGFCLLRKKRRDKAQAEARPTSELPADGKSPMAYGSPLESGHTSATYDGSSTYFGAYSRNTAPYEVTGESSPGLSPYGSPRRSEFSGPPQEMPAHGLRSPHGSVAMHTPRSEKDHDMNTVASQDARADNWFTQNAPKK</sequence>
<feature type="region of interest" description="Disordered" evidence="3">
    <location>
        <begin position="494"/>
        <end position="524"/>
    </location>
</feature>
<evidence type="ECO:0000256" key="1">
    <source>
        <dbReference type="ARBA" id="ARBA00022737"/>
    </source>
</evidence>
<keyword evidence="4" id="KW-1133">Transmembrane helix</keyword>
<proteinExistence type="predicted"/>
<dbReference type="EMBL" id="MU004426">
    <property type="protein sequence ID" value="KAF2651405.1"/>
    <property type="molecule type" value="Genomic_DNA"/>
</dbReference>
<protein>
    <recommendedName>
        <fullName evidence="8">Galactose oxidase</fullName>
    </recommendedName>
</protein>
<evidence type="ECO:0000313" key="7">
    <source>
        <dbReference type="Proteomes" id="UP000799324"/>
    </source>
</evidence>
<keyword evidence="7" id="KW-1185">Reference proteome</keyword>
<keyword evidence="4" id="KW-0472">Membrane</keyword>
<feature type="compositionally biased region" description="Low complexity" evidence="3">
    <location>
        <begin position="444"/>
        <end position="459"/>
    </location>
</feature>
<feature type="signal peptide" evidence="5">
    <location>
        <begin position="1"/>
        <end position="21"/>
    </location>
</feature>
<organism evidence="6 7">
    <name type="scientific">Lophiostoma macrostomum CBS 122681</name>
    <dbReference type="NCBI Taxonomy" id="1314788"/>
    <lineage>
        <taxon>Eukaryota</taxon>
        <taxon>Fungi</taxon>
        <taxon>Dikarya</taxon>
        <taxon>Ascomycota</taxon>
        <taxon>Pezizomycotina</taxon>
        <taxon>Dothideomycetes</taxon>
        <taxon>Pleosporomycetidae</taxon>
        <taxon>Pleosporales</taxon>
        <taxon>Lophiostomataceae</taxon>
        <taxon>Lophiostoma</taxon>
    </lineage>
</organism>
<feature type="transmembrane region" description="Helical" evidence="4">
    <location>
        <begin position="464"/>
        <end position="487"/>
    </location>
</feature>
<name>A0A6A6SUG7_9PLEO</name>
<keyword evidence="1" id="KW-0677">Repeat</keyword>
<reference evidence="6" key="1">
    <citation type="journal article" date="2020" name="Stud. Mycol.">
        <title>101 Dothideomycetes genomes: a test case for predicting lifestyles and emergence of pathogens.</title>
        <authorList>
            <person name="Haridas S."/>
            <person name="Albert R."/>
            <person name="Binder M."/>
            <person name="Bloem J."/>
            <person name="Labutti K."/>
            <person name="Salamov A."/>
            <person name="Andreopoulos B."/>
            <person name="Baker S."/>
            <person name="Barry K."/>
            <person name="Bills G."/>
            <person name="Bluhm B."/>
            <person name="Cannon C."/>
            <person name="Castanera R."/>
            <person name="Culley D."/>
            <person name="Daum C."/>
            <person name="Ezra D."/>
            <person name="Gonzalez J."/>
            <person name="Henrissat B."/>
            <person name="Kuo A."/>
            <person name="Liang C."/>
            <person name="Lipzen A."/>
            <person name="Lutzoni F."/>
            <person name="Magnuson J."/>
            <person name="Mondo S."/>
            <person name="Nolan M."/>
            <person name="Ohm R."/>
            <person name="Pangilinan J."/>
            <person name="Park H.-J."/>
            <person name="Ramirez L."/>
            <person name="Alfaro M."/>
            <person name="Sun H."/>
            <person name="Tritt A."/>
            <person name="Yoshinaga Y."/>
            <person name="Zwiers L.-H."/>
            <person name="Turgeon B."/>
            <person name="Goodwin S."/>
            <person name="Spatafora J."/>
            <person name="Crous P."/>
            <person name="Grigoriev I."/>
        </authorList>
    </citation>
    <scope>NUCLEOTIDE SEQUENCE</scope>
    <source>
        <strain evidence="6">CBS 122681</strain>
    </source>
</reference>
<dbReference type="InterPro" id="IPR015915">
    <property type="entry name" value="Kelch-typ_b-propeller"/>
</dbReference>
<dbReference type="GO" id="GO:0019760">
    <property type="term" value="P:glucosinolate metabolic process"/>
    <property type="evidence" value="ECO:0007669"/>
    <property type="project" value="UniProtKB-ARBA"/>
</dbReference>
<evidence type="ECO:0000256" key="3">
    <source>
        <dbReference type="SAM" id="MobiDB-lite"/>
    </source>
</evidence>
<evidence type="ECO:0000256" key="4">
    <source>
        <dbReference type="SAM" id="Phobius"/>
    </source>
</evidence>
<accession>A0A6A6SUG7</accession>
<feature type="region of interest" description="Disordered" evidence="3">
    <location>
        <begin position="545"/>
        <end position="619"/>
    </location>
</feature>
<dbReference type="SUPFAM" id="SSF117281">
    <property type="entry name" value="Kelch motif"/>
    <property type="match status" value="1"/>
</dbReference>
<keyword evidence="5" id="KW-0732">Signal</keyword>
<feature type="region of interest" description="Disordered" evidence="3">
    <location>
        <begin position="440"/>
        <end position="459"/>
    </location>
</feature>
<dbReference type="AlphaFoldDB" id="A0A6A6SUG7"/>
<gene>
    <name evidence="6" type="ORF">K491DRAFT_665552</name>
</gene>
<evidence type="ECO:0008006" key="8">
    <source>
        <dbReference type="Google" id="ProtNLM"/>
    </source>
</evidence>
<keyword evidence="4" id="KW-0812">Transmembrane</keyword>
<dbReference type="PANTHER" id="PTHR47435">
    <property type="entry name" value="KELCH REPEAT PROTEIN (AFU_ORTHOLOGUE AFUA_5G12780)"/>
    <property type="match status" value="1"/>
</dbReference>
<evidence type="ECO:0000256" key="2">
    <source>
        <dbReference type="ARBA" id="ARBA00023004"/>
    </source>
</evidence>
<dbReference type="PANTHER" id="PTHR47435:SF4">
    <property type="entry name" value="KELCH REPEAT PROTEIN (AFU_ORTHOLOGUE AFUA_5G12780)"/>
    <property type="match status" value="1"/>
</dbReference>
<dbReference type="OrthoDB" id="10251809at2759"/>
<evidence type="ECO:0000256" key="5">
    <source>
        <dbReference type="SAM" id="SignalP"/>
    </source>
</evidence>